<dbReference type="InterPro" id="IPR003180">
    <property type="entry name" value="MPG"/>
</dbReference>
<evidence type="ECO:0000256" key="1">
    <source>
        <dbReference type="ARBA" id="ARBA00009232"/>
    </source>
</evidence>
<evidence type="ECO:0000256" key="5">
    <source>
        <dbReference type="HAMAP-Rule" id="MF_00527"/>
    </source>
</evidence>
<gene>
    <name evidence="6" type="ORF">JX360_03640</name>
</gene>
<proteinExistence type="inferred from homology"/>
<dbReference type="InterPro" id="IPR011034">
    <property type="entry name" value="Formyl_transferase-like_C_sf"/>
</dbReference>
<keyword evidence="2 5" id="KW-0227">DNA damage</keyword>
<name>A0ABT0C8B8_THEVL</name>
<organism evidence="6 7">
    <name type="scientific">Thermostichus vulcanus str. 'Rupite'</name>
    <dbReference type="NCBI Taxonomy" id="2813851"/>
    <lineage>
        <taxon>Bacteria</taxon>
        <taxon>Bacillati</taxon>
        <taxon>Cyanobacteriota</taxon>
        <taxon>Cyanophyceae</taxon>
        <taxon>Thermostichales</taxon>
        <taxon>Thermostichaceae</taxon>
        <taxon>Thermostichus</taxon>
    </lineage>
</organism>
<dbReference type="InterPro" id="IPR036995">
    <property type="entry name" value="MPG_sf"/>
</dbReference>
<dbReference type="EC" id="3.2.2.-" evidence="5"/>
<sequence>MDWLSQPAPVVAPALLGRVLVRQFVDGSQLRAQIVETEAYAPGDPACHAYRRQTERNRVMFGPPGHLYVYLIYGIYHCLNIVTEAEGIPAAVLIRAVNLDPIPEWIPPQKRRKPERVGAGPGLLCQALRIDRSHNGWPLRQVTKNQEGFWLEGSPLDPAQTPIVQTTRIGITQGADIPWRWYIGGHPSVSRY</sequence>
<reference evidence="6" key="1">
    <citation type="submission" date="2021-02" db="EMBL/GenBank/DDBJ databases">
        <title>The CRISPR/cas machinery reduction and long-range gene transfer in the hot spring cyanobacterium Synechococcus.</title>
        <authorList>
            <person name="Dvorak P."/>
            <person name="Jahodarova E."/>
            <person name="Hasler P."/>
            <person name="Poulickova A."/>
        </authorList>
    </citation>
    <scope>NUCLEOTIDE SEQUENCE</scope>
    <source>
        <strain evidence="6">Rupite</strain>
    </source>
</reference>
<dbReference type="RefSeq" id="WP_244349216.1">
    <property type="nucleotide sequence ID" value="NZ_JAFIRA010000005.1"/>
</dbReference>
<accession>A0ABT0C8B8</accession>
<dbReference type="CDD" id="cd00540">
    <property type="entry name" value="AAG"/>
    <property type="match status" value="1"/>
</dbReference>
<dbReference type="SUPFAM" id="SSF50486">
    <property type="entry name" value="FMT C-terminal domain-like"/>
    <property type="match status" value="1"/>
</dbReference>
<evidence type="ECO:0000256" key="2">
    <source>
        <dbReference type="ARBA" id="ARBA00022763"/>
    </source>
</evidence>
<evidence type="ECO:0000313" key="6">
    <source>
        <dbReference type="EMBL" id="MCJ2542006.1"/>
    </source>
</evidence>
<protein>
    <recommendedName>
        <fullName evidence="5">Putative 3-methyladenine DNA glycosylase</fullName>
        <ecNumber evidence="5">3.2.2.-</ecNumber>
    </recommendedName>
</protein>
<keyword evidence="3 5" id="KW-0378">Hydrolase</keyword>
<dbReference type="EMBL" id="JAFIRA010000005">
    <property type="protein sequence ID" value="MCJ2542006.1"/>
    <property type="molecule type" value="Genomic_DNA"/>
</dbReference>
<dbReference type="Gene3D" id="3.10.300.10">
    <property type="entry name" value="Methylpurine-DNA glycosylase (MPG)"/>
    <property type="match status" value="1"/>
</dbReference>
<dbReference type="PANTHER" id="PTHR10429">
    <property type="entry name" value="DNA-3-METHYLADENINE GLYCOSYLASE"/>
    <property type="match status" value="1"/>
</dbReference>
<dbReference type="NCBIfam" id="TIGR00567">
    <property type="entry name" value="3mg"/>
    <property type="match status" value="1"/>
</dbReference>
<dbReference type="Proteomes" id="UP000830835">
    <property type="component" value="Unassembled WGS sequence"/>
</dbReference>
<evidence type="ECO:0000256" key="3">
    <source>
        <dbReference type="ARBA" id="ARBA00022801"/>
    </source>
</evidence>
<dbReference type="HAMAP" id="MF_00527">
    <property type="entry name" value="3MGH"/>
    <property type="match status" value="1"/>
</dbReference>
<comment type="similarity">
    <text evidence="1 5">Belongs to the DNA glycosylase MPG family.</text>
</comment>
<evidence type="ECO:0000313" key="7">
    <source>
        <dbReference type="Proteomes" id="UP000830835"/>
    </source>
</evidence>
<comment type="caution">
    <text evidence="6">The sequence shown here is derived from an EMBL/GenBank/DDBJ whole genome shotgun (WGS) entry which is preliminary data.</text>
</comment>
<keyword evidence="4 5" id="KW-0234">DNA repair</keyword>
<dbReference type="PANTHER" id="PTHR10429:SF0">
    <property type="entry name" value="DNA-3-METHYLADENINE GLYCOSYLASE"/>
    <property type="match status" value="1"/>
</dbReference>
<keyword evidence="7" id="KW-1185">Reference proteome</keyword>
<evidence type="ECO:0000256" key="4">
    <source>
        <dbReference type="ARBA" id="ARBA00023204"/>
    </source>
</evidence>
<dbReference type="Pfam" id="PF02245">
    <property type="entry name" value="Pur_DNA_glyco"/>
    <property type="match status" value="1"/>
</dbReference>